<name>A0A9Q0GLR1_9MAGN</name>
<evidence type="ECO:0000313" key="8">
    <source>
        <dbReference type="EMBL" id="KAJ4950167.1"/>
    </source>
</evidence>
<evidence type="ECO:0000259" key="7">
    <source>
        <dbReference type="PROSITE" id="PS50811"/>
    </source>
</evidence>
<keyword evidence="4" id="KW-0804">Transcription</keyword>
<dbReference type="InterPro" id="IPR044810">
    <property type="entry name" value="WRKY_plant"/>
</dbReference>
<dbReference type="Proteomes" id="UP001141806">
    <property type="component" value="Unassembled WGS sequence"/>
</dbReference>
<evidence type="ECO:0000256" key="3">
    <source>
        <dbReference type="ARBA" id="ARBA00023125"/>
    </source>
</evidence>
<keyword evidence="3" id="KW-0238">DNA-binding</keyword>
<feature type="domain" description="WRKY" evidence="7">
    <location>
        <begin position="92"/>
        <end position="154"/>
    </location>
</feature>
<dbReference type="AlphaFoldDB" id="A0A9Q0GLR1"/>
<proteinExistence type="predicted"/>
<comment type="caution">
    <text evidence="8">The sequence shown here is derived from an EMBL/GenBank/DDBJ whole genome shotgun (WGS) entry which is preliminary data.</text>
</comment>
<comment type="subcellular location">
    <subcellularLocation>
        <location evidence="1">Nucleus</location>
    </subcellularLocation>
</comment>
<dbReference type="OrthoDB" id="1931489at2759"/>
<reference evidence="8" key="1">
    <citation type="journal article" date="2023" name="Plant J.">
        <title>The genome of the king protea, Protea cynaroides.</title>
        <authorList>
            <person name="Chang J."/>
            <person name="Duong T.A."/>
            <person name="Schoeman C."/>
            <person name="Ma X."/>
            <person name="Roodt D."/>
            <person name="Barker N."/>
            <person name="Li Z."/>
            <person name="Van de Peer Y."/>
            <person name="Mizrachi E."/>
        </authorList>
    </citation>
    <scope>NUCLEOTIDE SEQUENCE</scope>
    <source>
        <tissue evidence="8">Young leaves</tissue>
    </source>
</reference>
<keyword evidence="2" id="KW-0805">Transcription regulation</keyword>
<dbReference type="GO" id="GO:0043565">
    <property type="term" value="F:sequence-specific DNA binding"/>
    <property type="evidence" value="ECO:0007669"/>
    <property type="project" value="InterPro"/>
</dbReference>
<evidence type="ECO:0000256" key="1">
    <source>
        <dbReference type="ARBA" id="ARBA00004123"/>
    </source>
</evidence>
<dbReference type="PANTHER" id="PTHR31429">
    <property type="entry name" value="WRKY TRANSCRIPTION FACTOR 36-RELATED"/>
    <property type="match status" value="1"/>
</dbReference>
<dbReference type="PROSITE" id="PS50811">
    <property type="entry name" value="WRKY"/>
    <property type="match status" value="1"/>
</dbReference>
<keyword evidence="9" id="KW-1185">Reference proteome</keyword>
<dbReference type="SMART" id="SM00774">
    <property type="entry name" value="WRKY"/>
    <property type="match status" value="1"/>
</dbReference>
<evidence type="ECO:0000256" key="4">
    <source>
        <dbReference type="ARBA" id="ARBA00023163"/>
    </source>
</evidence>
<dbReference type="PANTHER" id="PTHR31429:SF38">
    <property type="entry name" value="WRKY TRANSCRIPTION FACTOR 40-RELATED"/>
    <property type="match status" value="1"/>
</dbReference>
<evidence type="ECO:0000256" key="6">
    <source>
        <dbReference type="SAM" id="Coils"/>
    </source>
</evidence>
<dbReference type="SUPFAM" id="SSF118290">
    <property type="entry name" value="WRKY DNA-binding domain"/>
    <property type="match status" value="1"/>
</dbReference>
<dbReference type="Gene3D" id="2.20.25.80">
    <property type="entry name" value="WRKY domain"/>
    <property type="match status" value="1"/>
</dbReference>
<dbReference type="InterPro" id="IPR003657">
    <property type="entry name" value="WRKY_dom"/>
</dbReference>
<evidence type="ECO:0000256" key="2">
    <source>
        <dbReference type="ARBA" id="ARBA00023015"/>
    </source>
</evidence>
<organism evidence="8 9">
    <name type="scientific">Protea cynaroides</name>
    <dbReference type="NCBI Taxonomy" id="273540"/>
    <lineage>
        <taxon>Eukaryota</taxon>
        <taxon>Viridiplantae</taxon>
        <taxon>Streptophyta</taxon>
        <taxon>Embryophyta</taxon>
        <taxon>Tracheophyta</taxon>
        <taxon>Spermatophyta</taxon>
        <taxon>Magnoliopsida</taxon>
        <taxon>Proteales</taxon>
        <taxon>Proteaceae</taxon>
        <taxon>Protea</taxon>
    </lineage>
</organism>
<gene>
    <name evidence="8" type="ORF">NE237_026999</name>
</gene>
<dbReference type="EMBL" id="JAMYWD010000012">
    <property type="protein sequence ID" value="KAJ4950167.1"/>
    <property type="molecule type" value="Genomic_DNA"/>
</dbReference>
<sequence length="250" mass="28093">MDGFEQDTSLANKMQVLESEVKRLYQENEKLSISLEVMKKNCSFLQACLQGKQTQETSDPREDSNKRARNEVAKAKISRVLTRANPGDFRLVVKDGYQWRKYGQKITKDNPSPRAYFRCSLFPDCPVKKKVQRCVEDKSILVATYEGEHNHAVIEAPNGLTAFPDCTIMAASTTNSLSFSPMGYSPEPNTTLGLAFPVREGRRRPCHDSMDSNIRIEEYVASLTRDPNFTAALAAAVAHSIVTLPHFTRI</sequence>
<evidence type="ECO:0000313" key="9">
    <source>
        <dbReference type="Proteomes" id="UP001141806"/>
    </source>
</evidence>
<protein>
    <recommendedName>
        <fullName evidence="7">WRKY domain-containing protein</fullName>
    </recommendedName>
</protein>
<dbReference type="GO" id="GO:0003700">
    <property type="term" value="F:DNA-binding transcription factor activity"/>
    <property type="evidence" value="ECO:0007669"/>
    <property type="project" value="InterPro"/>
</dbReference>
<keyword evidence="5" id="KW-0539">Nucleus</keyword>
<dbReference type="InterPro" id="IPR036576">
    <property type="entry name" value="WRKY_dom_sf"/>
</dbReference>
<accession>A0A9Q0GLR1</accession>
<keyword evidence="6" id="KW-0175">Coiled coil</keyword>
<dbReference type="GO" id="GO:0005634">
    <property type="term" value="C:nucleus"/>
    <property type="evidence" value="ECO:0007669"/>
    <property type="project" value="UniProtKB-SubCell"/>
</dbReference>
<feature type="coiled-coil region" evidence="6">
    <location>
        <begin position="14"/>
        <end position="41"/>
    </location>
</feature>
<evidence type="ECO:0000256" key="5">
    <source>
        <dbReference type="ARBA" id="ARBA00023242"/>
    </source>
</evidence>
<dbReference type="Pfam" id="PF03106">
    <property type="entry name" value="WRKY"/>
    <property type="match status" value="1"/>
</dbReference>